<protein>
    <submittedName>
        <fullName evidence="1">Uncharacterized protein</fullName>
    </submittedName>
</protein>
<evidence type="ECO:0000313" key="2">
    <source>
        <dbReference type="Proteomes" id="UP000248329"/>
    </source>
</evidence>
<proteinExistence type="predicted"/>
<organism evidence="1 2">
    <name type="scientific">Candidatus Methanogaster sp</name>
    <dbReference type="NCBI Taxonomy" id="3386292"/>
    <lineage>
        <taxon>Archaea</taxon>
        <taxon>Methanobacteriati</taxon>
        <taxon>Methanobacteriota</taxon>
        <taxon>Stenosarchaea group</taxon>
        <taxon>Methanomicrobia</taxon>
        <taxon>Methanosarcinales</taxon>
        <taxon>ANME-2 cluster</taxon>
        <taxon>Candidatus Methanogasteraceae</taxon>
        <taxon>Candidatus Methanogaster</taxon>
    </lineage>
</organism>
<dbReference type="Proteomes" id="UP000248329">
    <property type="component" value="Unassembled WGS sequence"/>
</dbReference>
<name>A0AC61L675_9EURY</name>
<dbReference type="EMBL" id="PQXF01000002">
    <property type="protein sequence ID" value="PXF61865.1"/>
    <property type="molecule type" value="Genomic_DNA"/>
</dbReference>
<comment type="caution">
    <text evidence="1">The sequence shown here is derived from an EMBL/GenBank/DDBJ whole genome shotgun (WGS) entry which is preliminary data.</text>
</comment>
<accession>A0AC61L675</accession>
<reference evidence="1" key="1">
    <citation type="submission" date="2018-01" db="EMBL/GenBank/DDBJ databases">
        <authorList>
            <person name="Krukenberg V."/>
        </authorList>
    </citation>
    <scope>NUCLEOTIDE SEQUENCE</scope>
    <source>
        <strain evidence="1">E20ANME2</strain>
    </source>
</reference>
<sequence>MILKDLTLEITRKCPMKCVLCSSNGGDPLPNEFSLSELKDIINQAKSMGVAEISLSGGEPLTYPYIVDICEHITKLNIDSFIYTSGNVFGKSEHVSPVSKSYFLKLKTAGVKKIVFSLYGSNPQIHDNITGRPKSFENLMKSIKNAQKACLSIDIHFVPVRENFRDLPAIVSLVKRIGLKSIHILRFVPQGRGAQYKDRLDLRPDEVLELREILNELTNKSDITIDVGAHYNYLGLVSGTHCTAGMGKAAIRPDGFMFPCVGMKWIKSFMNRNNVKDNRLEYIVNKSYGFTVSRDILSKGGPCRYCTGDCGHNNGCIAQWFIRSETVR</sequence>
<gene>
    <name evidence="1" type="ORF">C4B59_01145</name>
</gene>
<evidence type="ECO:0000313" key="1">
    <source>
        <dbReference type="EMBL" id="PXF61865.1"/>
    </source>
</evidence>